<dbReference type="Gene3D" id="3.30.429.10">
    <property type="entry name" value="Macrophage Migration Inhibitory Factor"/>
    <property type="match status" value="1"/>
</dbReference>
<dbReference type="InterPro" id="IPR014347">
    <property type="entry name" value="Tautomerase/MIF_sf"/>
</dbReference>
<proteinExistence type="inferred from homology"/>
<evidence type="ECO:0000256" key="1">
    <source>
        <dbReference type="ARBA" id="ARBA00005851"/>
    </source>
</evidence>
<organism evidence="2 3">
    <name type="scientific">Aquarana catesbeiana</name>
    <name type="common">American bullfrog</name>
    <name type="synonym">Rana catesbeiana</name>
    <dbReference type="NCBI Taxonomy" id="8400"/>
    <lineage>
        <taxon>Eukaryota</taxon>
        <taxon>Metazoa</taxon>
        <taxon>Chordata</taxon>
        <taxon>Craniata</taxon>
        <taxon>Vertebrata</taxon>
        <taxon>Euteleostomi</taxon>
        <taxon>Amphibia</taxon>
        <taxon>Batrachia</taxon>
        <taxon>Anura</taxon>
        <taxon>Neobatrachia</taxon>
        <taxon>Ranoidea</taxon>
        <taxon>Ranidae</taxon>
        <taxon>Aquarana</taxon>
    </lineage>
</organism>
<reference evidence="3" key="1">
    <citation type="journal article" date="2017" name="Nat. Commun.">
        <title>The North American bullfrog draft genome provides insight into hormonal regulation of long noncoding RNA.</title>
        <authorList>
            <person name="Hammond S.A."/>
            <person name="Warren R.L."/>
            <person name="Vandervalk B.P."/>
            <person name="Kucuk E."/>
            <person name="Khan H."/>
            <person name="Gibb E.A."/>
            <person name="Pandoh P."/>
            <person name="Kirk H."/>
            <person name="Zhao Y."/>
            <person name="Jones M."/>
            <person name="Mungall A.J."/>
            <person name="Coope R."/>
            <person name="Pleasance S."/>
            <person name="Moore R.A."/>
            <person name="Holt R.A."/>
            <person name="Round J.M."/>
            <person name="Ohora S."/>
            <person name="Walle B.V."/>
            <person name="Veldhoen N."/>
            <person name="Helbing C.C."/>
            <person name="Birol I."/>
        </authorList>
    </citation>
    <scope>NUCLEOTIDE SEQUENCE [LARGE SCALE GENOMIC DNA]</scope>
</reference>
<dbReference type="Proteomes" id="UP000228934">
    <property type="component" value="Unassembled WGS sequence"/>
</dbReference>
<name>A0A2G9SK04_AQUCT</name>
<sequence length="63" mass="7052">MPFLDLDTNIPQQDIADDFTEKLCSAAASILSKPKEDSAALSPSGALADWEKWNRYDIFVMPY</sequence>
<dbReference type="InterPro" id="IPR001398">
    <property type="entry name" value="Macrophage_inhib_fac"/>
</dbReference>
<dbReference type="SUPFAM" id="SSF55331">
    <property type="entry name" value="Tautomerase/MIF"/>
    <property type="match status" value="1"/>
</dbReference>
<evidence type="ECO:0000313" key="2">
    <source>
        <dbReference type="EMBL" id="PIO40506.1"/>
    </source>
</evidence>
<dbReference type="Pfam" id="PF01187">
    <property type="entry name" value="MIF"/>
    <property type="match status" value="1"/>
</dbReference>
<dbReference type="AlphaFoldDB" id="A0A2G9SK04"/>
<dbReference type="EMBL" id="KV923889">
    <property type="protein sequence ID" value="PIO40506.1"/>
    <property type="molecule type" value="Genomic_DNA"/>
</dbReference>
<keyword evidence="3" id="KW-1185">Reference proteome</keyword>
<dbReference type="OrthoDB" id="6080988at2759"/>
<evidence type="ECO:0000313" key="3">
    <source>
        <dbReference type="Proteomes" id="UP000228934"/>
    </source>
</evidence>
<gene>
    <name evidence="2" type="ORF">AB205_0011330</name>
</gene>
<comment type="similarity">
    <text evidence="1">Belongs to the MIF family.</text>
</comment>
<accession>A0A2G9SK04</accession>
<protein>
    <submittedName>
        <fullName evidence="2">Uncharacterized protein</fullName>
    </submittedName>
</protein>